<dbReference type="EMBL" id="JAEQMG010000048">
    <property type="protein sequence ID" value="MBK6088120.1"/>
    <property type="molecule type" value="Genomic_DNA"/>
</dbReference>
<dbReference type="InterPro" id="IPR050445">
    <property type="entry name" value="Bact_polysacc_biosynth/exp"/>
</dbReference>
<dbReference type="Pfam" id="PF13614">
    <property type="entry name" value="AAA_31"/>
    <property type="match status" value="1"/>
</dbReference>
<dbReference type="PANTHER" id="PTHR32309">
    <property type="entry name" value="TYROSINE-PROTEIN KINASE"/>
    <property type="match status" value="1"/>
</dbReference>
<comment type="catalytic activity">
    <reaction evidence="8">
        <text>L-tyrosyl-[protein] + ATP = O-phospho-L-tyrosyl-[protein] + ADP + H(+)</text>
        <dbReference type="Rhea" id="RHEA:10596"/>
        <dbReference type="Rhea" id="RHEA-COMP:10136"/>
        <dbReference type="Rhea" id="RHEA-COMP:20101"/>
        <dbReference type="ChEBI" id="CHEBI:15378"/>
        <dbReference type="ChEBI" id="CHEBI:30616"/>
        <dbReference type="ChEBI" id="CHEBI:46858"/>
        <dbReference type="ChEBI" id="CHEBI:61978"/>
        <dbReference type="ChEBI" id="CHEBI:456216"/>
        <dbReference type="EC" id="2.7.10.2"/>
    </reaction>
</comment>
<evidence type="ECO:0000313" key="11">
    <source>
        <dbReference type="Proteomes" id="UP000633365"/>
    </source>
</evidence>
<reference evidence="10" key="1">
    <citation type="submission" date="2021-01" db="EMBL/GenBank/DDBJ databases">
        <title>Genome public.</title>
        <authorList>
            <person name="Liu C."/>
            <person name="Sun Q."/>
        </authorList>
    </citation>
    <scope>NUCLEOTIDE SEQUENCE</scope>
    <source>
        <strain evidence="10">M6</strain>
    </source>
</reference>
<keyword evidence="11" id="KW-1185">Reference proteome</keyword>
<feature type="domain" description="AAA" evidence="9">
    <location>
        <begin position="57"/>
        <end position="186"/>
    </location>
</feature>
<accession>A0A934U078</accession>
<comment type="caution">
    <text evidence="10">The sequence shown here is derived from an EMBL/GenBank/DDBJ whole genome shotgun (WGS) entry which is preliminary data.</text>
</comment>
<gene>
    <name evidence="10" type="ORF">JKK62_05545</name>
</gene>
<dbReference type="PANTHER" id="PTHR32309:SF13">
    <property type="entry name" value="FERRIC ENTEROBACTIN TRANSPORT PROTEIN FEPE"/>
    <property type="match status" value="1"/>
</dbReference>
<name>A0A934U078_9FIRM</name>
<dbReference type="SUPFAM" id="SSF52540">
    <property type="entry name" value="P-loop containing nucleoside triphosphate hydrolases"/>
    <property type="match status" value="1"/>
</dbReference>
<evidence type="ECO:0000256" key="3">
    <source>
        <dbReference type="ARBA" id="ARBA00022679"/>
    </source>
</evidence>
<evidence type="ECO:0000256" key="5">
    <source>
        <dbReference type="ARBA" id="ARBA00022777"/>
    </source>
</evidence>
<evidence type="ECO:0000256" key="1">
    <source>
        <dbReference type="ARBA" id="ARBA00007316"/>
    </source>
</evidence>
<keyword evidence="3" id="KW-0808">Transferase</keyword>
<protein>
    <recommendedName>
        <fullName evidence="2">non-specific protein-tyrosine kinase</fullName>
        <ecNumber evidence="2">2.7.10.2</ecNumber>
    </recommendedName>
</protein>
<keyword evidence="5 10" id="KW-0418">Kinase</keyword>
<dbReference type="GO" id="GO:0004715">
    <property type="term" value="F:non-membrane spanning protein tyrosine kinase activity"/>
    <property type="evidence" value="ECO:0007669"/>
    <property type="project" value="UniProtKB-EC"/>
</dbReference>
<dbReference type="InterPro" id="IPR027417">
    <property type="entry name" value="P-loop_NTPase"/>
</dbReference>
<keyword evidence="7" id="KW-0829">Tyrosine-protein kinase</keyword>
<organism evidence="10 11">
    <name type="scientific">Ruminococcus difficilis</name>
    <dbReference type="NCBI Taxonomy" id="2763069"/>
    <lineage>
        <taxon>Bacteria</taxon>
        <taxon>Bacillati</taxon>
        <taxon>Bacillota</taxon>
        <taxon>Clostridia</taxon>
        <taxon>Eubacteriales</taxon>
        <taxon>Oscillospiraceae</taxon>
        <taxon>Ruminococcus</taxon>
    </lineage>
</organism>
<dbReference type="GO" id="GO:0005524">
    <property type="term" value="F:ATP binding"/>
    <property type="evidence" value="ECO:0007669"/>
    <property type="project" value="UniProtKB-KW"/>
</dbReference>
<evidence type="ECO:0000256" key="8">
    <source>
        <dbReference type="ARBA" id="ARBA00051245"/>
    </source>
</evidence>
<keyword evidence="4" id="KW-0547">Nucleotide-binding</keyword>
<dbReference type="AlphaFoldDB" id="A0A934U078"/>
<evidence type="ECO:0000256" key="4">
    <source>
        <dbReference type="ARBA" id="ARBA00022741"/>
    </source>
</evidence>
<dbReference type="CDD" id="cd05387">
    <property type="entry name" value="BY-kinase"/>
    <property type="match status" value="1"/>
</dbReference>
<dbReference type="RefSeq" id="WP_186832878.1">
    <property type="nucleotide sequence ID" value="NZ_JAEQMG010000048.1"/>
</dbReference>
<evidence type="ECO:0000256" key="7">
    <source>
        <dbReference type="ARBA" id="ARBA00023137"/>
    </source>
</evidence>
<dbReference type="InterPro" id="IPR025669">
    <property type="entry name" value="AAA_dom"/>
</dbReference>
<dbReference type="NCBIfam" id="TIGR01007">
    <property type="entry name" value="eps_fam"/>
    <property type="match status" value="1"/>
</dbReference>
<evidence type="ECO:0000313" key="10">
    <source>
        <dbReference type="EMBL" id="MBK6088120.1"/>
    </source>
</evidence>
<dbReference type="EC" id="2.7.10.2" evidence="2"/>
<dbReference type="Gene3D" id="3.40.50.300">
    <property type="entry name" value="P-loop containing nucleotide triphosphate hydrolases"/>
    <property type="match status" value="1"/>
</dbReference>
<evidence type="ECO:0000256" key="6">
    <source>
        <dbReference type="ARBA" id="ARBA00022840"/>
    </source>
</evidence>
<comment type="similarity">
    <text evidence="1">Belongs to the CpsD/CapB family.</text>
</comment>
<evidence type="ECO:0000256" key="2">
    <source>
        <dbReference type="ARBA" id="ARBA00011903"/>
    </source>
</evidence>
<dbReference type="InterPro" id="IPR005702">
    <property type="entry name" value="Wzc-like_C"/>
</dbReference>
<proteinExistence type="inferred from homology"/>
<keyword evidence="6" id="KW-0067">ATP-binding</keyword>
<evidence type="ECO:0000259" key="9">
    <source>
        <dbReference type="Pfam" id="PF13614"/>
    </source>
</evidence>
<dbReference type="Proteomes" id="UP000633365">
    <property type="component" value="Unassembled WGS sequence"/>
</dbReference>
<sequence length="252" mass="28229">MKLINTKNNDKANKKGNSAEKAKNVLTSDSKFAIVEGYKIARTNLVFSLTAQNSNCVAVTSWSKGEGKSTATVNLAISFAKMGKRVLLIDTDLRRPNLHNLLKLKNDTGVSDIIGQFGDFQTAVHRNAVTNMDVLTSGAIPPNPSELLASPYFAELLKKAKEEYDYVIMDTPPLGVVTDTLLLKDYVGGYVMVVRERITSHGDIERALQSVKLADTKVLGFLKVGCEMRSKGYGYNKYRYRYNYNYNYYYKY</sequence>
<dbReference type="GO" id="GO:0005886">
    <property type="term" value="C:plasma membrane"/>
    <property type="evidence" value="ECO:0007669"/>
    <property type="project" value="TreeGrafter"/>
</dbReference>